<dbReference type="EMBL" id="JAGHQL010000092">
    <property type="protein sequence ID" value="KAH0538939.1"/>
    <property type="molecule type" value="Genomic_DNA"/>
</dbReference>
<evidence type="ECO:0000313" key="3">
    <source>
        <dbReference type="Proteomes" id="UP000698800"/>
    </source>
</evidence>
<keyword evidence="1" id="KW-0472">Membrane</keyword>
<evidence type="ECO:0000256" key="1">
    <source>
        <dbReference type="SAM" id="Phobius"/>
    </source>
</evidence>
<dbReference type="SUPFAM" id="SSF117281">
    <property type="entry name" value="Kelch motif"/>
    <property type="match status" value="2"/>
</dbReference>
<keyword evidence="3" id="KW-1185">Reference proteome</keyword>
<name>A0A9P8I284_9PEZI</name>
<evidence type="ECO:0000313" key="2">
    <source>
        <dbReference type="EMBL" id="KAH0538939.1"/>
    </source>
</evidence>
<dbReference type="InterPro" id="IPR015915">
    <property type="entry name" value="Kelch-typ_b-propeller"/>
</dbReference>
<gene>
    <name evidence="2" type="ORF">FGG08_004530</name>
</gene>
<sequence>MSLSHEAFAFPDDVCKLESPASVLIGQTIYVNDGQVRVRHCDAPSNCSYWTDDNNYLWSLSLEAPFRVGSGNLPIQSFLKPEAVPLRAASALWHNRLGTELYAYGGFLPSENTSGINHQDVGVPVVWKYDISANVWSTISSTYNSFVASNSLEYATAPGRGLSFAMGGVASYLTVPTTSRNWPGPPVPGLMIFDSENLSLVNYTTPGAPNMGQVANGNFVYVPYGREGVLVLLSGDYVGSTGDNRTAVRQLGDRDPNVPESGSDFNARLHSTRYTCSTSHLALGSCKKLRSMLAYQIRATMPVLQSPQATKLALSISLCLEVTGAAEHPTVISAGDFSRGIDILSLPSFRWFHFFDGLNTPTNSSVSGCVCHVVGDKIIRIGGWSAVVDGGTVQPGCVSLVSVLDLSNLTWTQYFDPSGHEYRSPTTIANWAVAHASPLAGWNIGVQDIFSWRVAPNGTSIPIGGTTALTTHHIRVGVVVGGVLGGVIFIIALMVVILLLRKRKSKVLGAAPGTPGQQIGELQQRINPIPLASTQETRYEAQ</sequence>
<dbReference type="Proteomes" id="UP000698800">
    <property type="component" value="Unassembled WGS sequence"/>
</dbReference>
<comment type="caution">
    <text evidence="2">The sequence shown here is derived from an EMBL/GenBank/DDBJ whole genome shotgun (WGS) entry which is preliminary data.</text>
</comment>
<accession>A0A9P8I284</accession>
<protein>
    <recommendedName>
        <fullName evidence="4">Kelch repeat-containing protein</fullName>
    </recommendedName>
</protein>
<evidence type="ECO:0008006" key="4">
    <source>
        <dbReference type="Google" id="ProtNLM"/>
    </source>
</evidence>
<keyword evidence="1" id="KW-1133">Transmembrane helix</keyword>
<reference evidence="2" key="1">
    <citation type="submission" date="2021-03" db="EMBL/GenBank/DDBJ databases">
        <title>Comparative genomics and phylogenomic investigation of the class Geoglossomycetes provide insights into ecological specialization and systematics.</title>
        <authorList>
            <person name="Melie T."/>
            <person name="Pirro S."/>
            <person name="Miller A.N."/>
            <person name="Quandt A."/>
        </authorList>
    </citation>
    <scope>NUCLEOTIDE SEQUENCE</scope>
    <source>
        <strain evidence="2">GBOQ0MN5Z8</strain>
    </source>
</reference>
<organism evidence="2 3">
    <name type="scientific">Glutinoglossum americanum</name>
    <dbReference type="NCBI Taxonomy" id="1670608"/>
    <lineage>
        <taxon>Eukaryota</taxon>
        <taxon>Fungi</taxon>
        <taxon>Dikarya</taxon>
        <taxon>Ascomycota</taxon>
        <taxon>Pezizomycotina</taxon>
        <taxon>Geoglossomycetes</taxon>
        <taxon>Geoglossales</taxon>
        <taxon>Geoglossaceae</taxon>
        <taxon>Glutinoglossum</taxon>
    </lineage>
</organism>
<proteinExistence type="predicted"/>
<keyword evidence="1" id="KW-0812">Transmembrane</keyword>
<dbReference type="AlphaFoldDB" id="A0A9P8I284"/>
<feature type="transmembrane region" description="Helical" evidence="1">
    <location>
        <begin position="476"/>
        <end position="500"/>
    </location>
</feature>